<evidence type="ECO:0000259" key="7">
    <source>
        <dbReference type="Pfam" id="PF00692"/>
    </source>
</evidence>
<keyword evidence="4 6" id="KW-0378">Hydrolase</keyword>
<sequence length="120" mass="13414">MLINNFKVFKIDKNTKTPAQQCGGYILYANIDGIIKPNETFLVPTGIKLSFNSNFFAHIIGISNKHDLKVLGGVVDSDYRGEVKVIIYNGNKIDFAFKKHDPIGLLTFTRIATPNLQLID</sequence>
<dbReference type="EMBL" id="SBIQ01000003">
    <property type="protein sequence ID" value="KAF7684721.1"/>
    <property type="molecule type" value="Genomic_DNA"/>
</dbReference>
<organism evidence="8 9">
    <name type="scientific">Astathelohania contejeani</name>
    <dbReference type="NCBI Taxonomy" id="164912"/>
    <lineage>
        <taxon>Eukaryota</taxon>
        <taxon>Fungi</taxon>
        <taxon>Fungi incertae sedis</taxon>
        <taxon>Microsporidia</taxon>
        <taxon>Astathelohaniidae</taxon>
        <taxon>Astathelohania</taxon>
    </lineage>
</organism>
<comment type="similarity">
    <text evidence="2 6">Belongs to the dUTPase family.</text>
</comment>
<evidence type="ECO:0000256" key="5">
    <source>
        <dbReference type="ARBA" id="ARBA00023080"/>
    </source>
</evidence>
<comment type="cofactor">
    <cofactor evidence="6">
        <name>Mg(2+)</name>
        <dbReference type="ChEBI" id="CHEBI:18420"/>
    </cofactor>
</comment>
<evidence type="ECO:0000256" key="1">
    <source>
        <dbReference type="ARBA" id="ARBA00005142"/>
    </source>
</evidence>
<dbReference type="SUPFAM" id="SSF51283">
    <property type="entry name" value="dUTPase-like"/>
    <property type="match status" value="1"/>
</dbReference>
<dbReference type="PANTHER" id="PTHR11241:SF0">
    <property type="entry name" value="DEOXYURIDINE 5'-TRIPHOSPHATE NUCLEOTIDOHYDROLASE"/>
    <property type="match status" value="1"/>
</dbReference>
<evidence type="ECO:0000256" key="6">
    <source>
        <dbReference type="RuleBase" id="RU367024"/>
    </source>
</evidence>
<feature type="domain" description="dUTPase-like" evidence="7">
    <location>
        <begin position="22"/>
        <end position="117"/>
    </location>
</feature>
<dbReference type="InterPro" id="IPR033704">
    <property type="entry name" value="dUTPase_trimeric"/>
</dbReference>
<dbReference type="EC" id="3.6.1.23" evidence="6"/>
<proteinExistence type="inferred from homology"/>
<evidence type="ECO:0000256" key="3">
    <source>
        <dbReference type="ARBA" id="ARBA00011233"/>
    </source>
</evidence>
<dbReference type="Pfam" id="PF00692">
    <property type="entry name" value="dUTPase"/>
    <property type="match status" value="1"/>
</dbReference>
<accession>A0ABQ7I2M4</accession>
<dbReference type="InterPro" id="IPR029054">
    <property type="entry name" value="dUTPase-like"/>
</dbReference>
<dbReference type="Proteomes" id="UP001516464">
    <property type="component" value="Unassembled WGS sequence"/>
</dbReference>
<evidence type="ECO:0000313" key="8">
    <source>
        <dbReference type="EMBL" id="KAF7684721.1"/>
    </source>
</evidence>
<evidence type="ECO:0000256" key="2">
    <source>
        <dbReference type="ARBA" id="ARBA00006581"/>
    </source>
</evidence>
<name>A0ABQ7I2M4_9MICR</name>
<comment type="function">
    <text evidence="6">Involved in nucleotide metabolism via production of dUMP, the immediate precursor of thymidine nucleotides, and decreases the intracellular concentration of dUTP so that uracil cannot be incorporated into DNA.</text>
</comment>
<gene>
    <name evidence="8" type="primary">A551L</name>
    <name evidence="8" type="ORF">TCON_0085</name>
</gene>
<evidence type="ECO:0000313" key="9">
    <source>
        <dbReference type="Proteomes" id="UP001516464"/>
    </source>
</evidence>
<comment type="caution">
    <text evidence="8">The sequence shown here is derived from an EMBL/GenBank/DDBJ whole genome shotgun (WGS) entry which is preliminary data.</text>
</comment>
<protein>
    <recommendedName>
        <fullName evidence="6">Deoxyuridine 5'-triphosphate nucleotidohydrolase</fullName>
        <shortName evidence="6">dUTPase</shortName>
        <ecNumber evidence="6">3.6.1.23</ecNumber>
    </recommendedName>
    <alternativeName>
        <fullName evidence="6">dUTP pyrophosphatase</fullName>
    </alternativeName>
</protein>
<evidence type="ECO:0000256" key="4">
    <source>
        <dbReference type="ARBA" id="ARBA00022801"/>
    </source>
</evidence>
<reference evidence="8 9" key="1">
    <citation type="submission" date="2019-01" db="EMBL/GenBank/DDBJ databases">
        <title>Genomes sequencing and comparative genomics of infectious freshwater microsporidia, Cucumispora dikerogammari and Thelohania contejeani.</title>
        <authorList>
            <person name="Cormier A."/>
            <person name="Giraud I."/>
            <person name="Wattier R."/>
            <person name="Teixeira M."/>
            <person name="Grandjean F."/>
            <person name="Rigaud T."/>
            <person name="Cordaux R."/>
        </authorList>
    </citation>
    <scope>NUCLEOTIDE SEQUENCE [LARGE SCALE GENOMIC DNA]</scope>
    <source>
        <strain evidence="8">T1</strain>
        <tissue evidence="8">Spores</tissue>
    </source>
</reference>
<keyword evidence="5 6" id="KW-0546">Nucleotide metabolism</keyword>
<dbReference type="Gene3D" id="2.70.40.10">
    <property type="match status" value="1"/>
</dbReference>
<keyword evidence="6" id="KW-0460">Magnesium</keyword>
<keyword evidence="6" id="KW-0479">Metal-binding</keyword>
<dbReference type="InterPro" id="IPR008181">
    <property type="entry name" value="dUTPase"/>
</dbReference>
<comment type="catalytic activity">
    <reaction evidence="6">
        <text>dUTP + H2O = dUMP + diphosphate + H(+)</text>
        <dbReference type="Rhea" id="RHEA:10248"/>
        <dbReference type="ChEBI" id="CHEBI:15377"/>
        <dbReference type="ChEBI" id="CHEBI:15378"/>
        <dbReference type="ChEBI" id="CHEBI:33019"/>
        <dbReference type="ChEBI" id="CHEBI:61555"/>
        <dbReference type="ChEBI" id="CHEBI:246422"/>
        <dbReference type="EC" id="3.6.1.23"/>
    </reaction>
</comment>
<dbReference type="InterPro" id="IPR036157">
    <property type="entry name" value="dUTPase-like_sf"/>
</dbReference>
<comment type="pathway">
    <text evidence="1 6">Pyrimidine metabolism; dUMP biosynthesis; dUMP from dCTP (dUTP route): step 2/2.</text>
</comment>
<keyword evidence="9" id="KW-1185">Reference proteome</keyword>
<comment type="subunit">
    <text evidence="3 6">Homotrimer.</text>
</comment>
<dbReference type="CDD" id="cd07557">
    <property type="entry name" value="trimeric_dUTPase"/>
    <property type="match status" value="1"/>
</dbReference>
<dbReference type="PANTHER" id="PTHR11241">
    <property type="entry name" value="DEOXYURIDINE 5'-TRIPHOSPHATE NUCLEOTIDOHYDROLASE"/>
    <property type="match status" value="1"/>
</dbReference>